<feature type="region of interest" description="Disordered" evidence="1">
    <location>
        <begin position="141"/>
        <end position="189"/>
    </location>
</feature>
<reference evidence="2 3" key="1">
    <citation type="journal article" date="2019" name="Genome Biol. Evol.">
        <title>Day and night: Metabolic profiles and evolutionary relationships of six axenic non-marine cyanobacteria.</title>
        <authorList>
            <person name="Will S.E."/>
            <person name="Henke P."/>
            <person name="Boedeker C."/>
            <person name="Huang S."/>
            <person name="Brinkmann H."/>
            <person name="Rohde M."/>
            <person name="Jarek M."/>
            <person name="Friedl T."/>
            <person name="Seufert S."/>
            <person name="Schumacher M."/>
            <person name="Overmann J."/>
            <person name="Neumann-Schaal M."/>
            <person name="Petersen J."/>
        </authorList>
    </citation>
    <scope>NUCLEOTIDE SEQUENCE [LARGE SCALE GENOMIC DNA]</scope>
    <source>
        <strain evidence="2 3">SAG 1403-4b</strain>
    </source>
</reference>
<evidence type="ECO:0000256" key="1">
    <source>
        <dbReference type="SAM" id="MobiDB-lite"/>
    </source>
</evidence>
<comment type="caution">
    <text evidence="2">The sequence shown here is derived from an EMBL/GenBank/DDBJ whole genome shotgun (WGS) entry which is preliminary data.</text>
</comment>
<name>A0A3S1CEP6_ANAVA</name>
<dbReference type="AlphaFoldDB" id="A0A3S1CEP6"/>
<dbReference type="Proteomes" id="UP000276103">
    <property type="component" value="Unassembled WGS sequence"/>
</dbReference>
<feature type="compositionally biased region" description="Basic and acidic residues" evidence="1">
    <location>
        <begin position="141"/>
        <end position="153"/>
    </location>
</feature>
<sequence length="189" mass="21501">MAKKNLSDLLQEEAQKFTPQVGDTAIEVTAKKVEEENSSPLEEEPASTSNRRTTPTKADLEITIKELTTTLEKVQKKEVSLKEQISELKTDLSVQKALGERLTTELYETKKTALQLAESNSKLITEINELKKVNEPVKETVKETFREPVKETSRSLSINPKKSHRSPERLQEKPNQSNDNFADNTWLYD</sequence>
<keyword evidence="3" id="KW-1185">Reference proteome</keyword>
<feature type="compositionally biased region" description="Polar residues" evidence="1">
    <location>
        <begin position="173"/>
        <end position="183"/>
    </location>
</feature>
<gene>
    <name evidence="2" type="ORF">DSM107003_06680</name>
</gene>
<protein>
    <recommendedName>
        <fullName evidence="4">Autophagy-related protein 16 domain-containing protein</fullName>
    </recommendedName>
</protein>
<accession>A0A3S1CEP6</accession>
<dbReference type="EMBL" id="RSCM01000001">
    <property type="protein sequence ID" value="RUT00085.1"/>
    <property type="molecule type" value="Genomic_DNA"/>
</dbReference>
<proteinExistence type="predicted"/>
<evidence type="ECO:0008006" key="4">
    <source>
        <dbReference type="Google" id="ProtNLM"/>
    </source>
</evidence>
<feature type="compositionally biased region" description="Polar residues" evidence="1">
    <location>
        <begin position="46"/>
        <end position="56"/>
    </location>
</feature>
<evidence type="ECO:0000313" key="3">
    <source>
        <dbReference type="Proteomes" id="UP000276103"/>
    </source>
</evidence>
<evidence type="ECO:0000313" key="2">
    <source>
        <dbReference type="EMBL" id="RUT00085.1"/>
    </source>
</evidence>
<organism evidence="2 3">
    <name type="scientific">Trichormus variabilis SAG 1403-4b</name>
    <dbReference type="NCBI Taxonomy" id="447716"/>
    <lineage>
        <taxon>Bacteria</taxon>
        <taxon>Bacillati</taxon>
        <taxon>Cyanobacteriota</taxon>
        <taxon>Cyanophyceae</taxon>
        <taxon>Nostocales</taxon>
        <taxon>Nostocaceae</taxon>
        <taxon>Trichormus</taxon>
    </lineage>
</organism>
<feature type="region of interest" description="Disordered" evidence="1">
    <location>
        <begin position="31"/>
        <end position="58"/>
    </location>
</feature>
<dbReference type="RefSeq" id="WP_127052214.1">
    <property type="nucleotide sequence ID" value="NZ_RSCM01000001.1"/>
</dbReference>
<dbReference type="OrthoDB" id="510707at2"/>